<dbReference type="InterPro" id="IPR023753">
    <property type="entry name" value="FAD/NAD-binding_dom"/>
</dbReference>
<protein>
    <submittedName>
        <fullName evidence="2">NADH dehydrogenase, FAD-containing subunit</fullName>
    </submittedName>
</protein>
<dbReference type="InterPro" id="IPR052541">
    <property type="entry name" value="SQRD"/>
</dbReference>
<accession>A0A0B6X0R3</accession>
<dbReference type="RefSeq" id="WP_041976813.1">
    <property type="nucleotide sequence ID" value="NZ_CBXV010000007.1"/>
</dbReference>
<dbReference type="EMBL" id="CBXV010000007">
    <property type="protein sequence ID" value="CDM65995.1"/>
    <property type="molecule type" value="Genomic_DNA"/>
</dbReference>
<evidence type="ECO:0000259" key="1">
    <source>
        <dbReference type="Pfam" id="PF07992"/>
    </source>
</evidence>
<organism evidence="2 3">
    <name type="scientific">Pyrinomonas methylaliphatogenes</name>
    <dbReference type="NCBI Taxonomy" id="454194"/>
    <lineage>
        <taxon>Bacteria</taxon>
        <taxon>Pseudomonadati</taxon>
        <taxon>Acidobacteriota</taxon>
        <taxon>Blastocatellia</taxon>
        <taxon>Blastocatellales</taxon>
        <taxon>Pyrinomonadaceae</taxon>
        <taxon>Pyrinomonas</taxon>
    </lineage>
</organism>
<proteinExistence type="predicted"/>
<reference evidence="2 3" key="2">
    <citation type="submission" date="2015-01" db="EMBL/GenBank/DDBJ databases">
        <title>Complete genome sequence of Pyrinomonas methylaliphatogenes type strain K22T.</title>
        <authorList>
            <person name="Lee K.C.Y."/>
            <person name="Power J.F."/>
            <person name="Dunfield P.F."/>
            <person name="Morgan X.C."/>
            <person name="Huttenhower C."/>
            <person name="Stott M.B."/>
        </authorList>
    </citation>
    <scope>NUCLEOTIDE SEQUENCE [LARGE SCALE GENOMIC DNA]</scope>
    <source>
        <strain evidence="2 3">K22</strain>
    </source>
</reference>
<reference evidence="2 3" key="1">
    <citation type="submission" date="2013-12" db="EMBL/GenBank/DDBJ databases">
        <authorList>
            <person name="Stott M."/>
        </authorList>
    </citation>
    <scope>NUCLEOTIDE SEQUENCE [LARGE SCALE GENOMIC DNA]</scope>
    <source>
        <strain evidence="2 3">K22</strain>
    </source>
</reference>
<dbReference type="STRING" id="454194.PYK22_02004"/>
<dbReference type="PANTHER" id="PTHR43755">
    <property type="match status" value="1"/>
</dbReference>
<evidence type="ECO:0000313" key="2">
    <source>
        <dbReference type="EMBL" id="CDM65995.1"/>
    </source>
</evidence>
<dbReference type="OrthoDB" id="9781621at2"/>
<dbReference type="InterPro" id="IPR036188">
    <property type="entry name" value="FAD/NAD-bd_sf"/>
</dbReference>
<evidence type="ECO:0000313" key="3">
    <source>
        <dbReference type="Proteomes" id="UP000031518"/>
    </source>
</evidence>
<keyword evidence="3" id="KW-1185">Reference proteome</keyword>
<dbReference type="PANTHER" id="PTHR43755:SF1">
    <property type="entry name" value="FAD-DEPENDENT PYRIDINE NUCLEOTIDE-DISULPHIDE OXIDOREDUCTASE"/>
    <property type="match status" value="1"/>
</dbReference>
<dbReference type="Pfam" id="PF07992">
    <property type="entry name" value="Pyr_redox_2"/>
    <property type="match status" value="1"/>
</dbReference>
<sequence length="381" mass="43058">MAHILILGGGFGGVVAAERLAENLAPEHQITLVSRSDRFVFYPALVRVAFGRADVADVSFDLREAMLSRRVRFIRTEAVRVDFRRRIVTLARGEFDGELSYDHLIIATGRRLATEQVAGFFEHAHHLLSVEAALRFGEAVRRFQEGRAVIGYCPGARLSVPVFETAFALARHLEERQARHRVRITVVTPEQSLDAIAGFGGEDFTARLRQAMEAHGIELLPDFSVRRITEGQVWADDQSKLSYDLLMLVPPFAGASIGLHHYSAEITDYDGFIRTDRHMRVREIERAYAVGDCVSFSGPKMGHMAVRQAEVAAANVQAEVEGREPSALYTHEARLIIDTGDADTLYLHQGLWEDEPHAVRQGRFWSWAKRVHETYWRMEHR</sequence>
<dbReference type="GO" id="GO:0016491">
    <property type="term" value="F:oxidoreductase activity"/>
    <property type="evidence" value="ECO:0007669"/>
    <property type="project" value="InterPro"/>
</dbReference>
<dbReference type="PRINTS" id="PR00368">
    <property type="entry name" value="FADPNR"/>
</dbReference>
<dbReference type="Proteomes" id="UP000031518">
    <property type="component" value="Unassembled WGS sequence"/>
</dbReference>
<gene>
    <name evidence="2" type="ORF">PYK22_02004</name>
</gene>
<dbReference type="SUPFAM" id="SSF51905">
    <property type="entry name" value="FAD/NAD(P)-binding domain"/>
    <property type="match status" value="1"/>
</dbReference>
<feature type="domain" description="FAD/NAD(P)-binding" evidence="1">
    <location>
        <begin position="3"/>
        <end position="309"/>
    </location>
</feature>
<name>A0A0B6X0R3_9BACT</name>
<dbReference type="Gene3D" id="3.50.50.60">
    <property type="entry name" value="FAD/NAD(P)-binding domain"/>
    <property type="match status" value="2"/>
</dbReference>
<dbReference type="AlphaFoldDB" id="A0A0B6X0R3"/>